<dbReference type="CDD" id="cd01210">
    <property type="entry name" value="PTB_EPS8"/>
    <property type="match status" value="1"/>
</dbReference>
<name>A0A6P8EZA6_CLUHA</name>
<sequence>MYQNNSPRGLPSRGYSPEEPSSRSSTMSRPSAKSIYMQRKEYSESITKGPDNFQYRIEHLITCDLDGQPASTVNDCLTSLKQLDSRSKVWAQDMLLEVQGSYLQLSDIETKVELDSIPLGSIRDTTVLLDSCAYNSILAITVQKSPRRAPQVFMFQCAETGAKDIKDDLDQTIQHGGSFGPDPRQQKDLQRDIRSDLENIIGQKYPGGFSNTGSREPRQPERIPSPPDQPPHHWNNINDYDDQRMPPSMFGYNPQPSRQDPEPSPPQYEPQPSQSNTERNVDILNHVLNDTEFFMRKVAAATAREKQDKKKKNKSKNATGEALPSFEEFVSFLQKIKYGFNLLGKLNGEIDNPSVPDLVHSLFALLAFVVPRYPAEIPPSVLSPFLIDPALVLLSQTVTNDEDQLWRALGDCWNVPRNNWPNSDQIPPYTPVFYDGWQPPAPPPPTNQNWQEARANSQRHSQMFPPRNDIQQQPNQDQMGWNSQPPSFGESPLYMQVIYDFMARNSQELSVMKGDVVQVIDKSRQWWKVRNIRDEEGHVPQNVLEPMEEEREMRAPPSLSMSSRPVDIRVWLEHKGFSKLTVRTLGVLSGELLLKMTRDEIRMVCPEEGARVFFQLQAVKSSLALADENGYNNYNGY</sequence>
<dbReference type="InterPro" id="IPR039801">
    <property type="entry name" value="EPS8-like"/>
</dbReference>
<dbReference type="CTD" id="393332"/>
<evidence type="ECO:0000256" key="3">
    <source>
        <dbReference type="ARBA" id="ARBA00022443"/>
    </source>
</evidence>
<comment type="similarity">
    <text evidence="2">Belongs to the EPS8 family.</text>
</comment>
<dbReference type="AlphaFoldDB" id="A0A6P8EZA6"/>
<evidence type="ECO:0000256" key="2">
    <source>
        <dbReference type="ARBA" id="ARBA00006197"/>
    </source>
</evidence>
<keyword evidence="5" id="KW-0597">Phosphoprotein</keyword>
<dbReference type="GO" id="GO:0031982">
    <property type="term" value="C:vesicle"/>
    <property type="evidence" value="ECO:0007669"/>
    <property type="project" value="TreeGrafter"/>
</dbReference>
<dbReference type="CDD" id="cd11764">
    <property type="entry name" value="SH3_Eps8"/>
    <property type="match status" value="1"/>
</dbReference>
<dbReference type="Pfam" id="PF08416">
    <property type="entry name" value="PTB"/>
    <property type="match status" value="1"/>
</dbReference>
<dbReference type="Pfam" id="PF22975">
    <property type="entry name" value="EPS8_2nd"/>
    <property type="match status" value="1"/>
</dbReference>
<comment type="subcellular location">
    <subcellularLocation>
        <location evidence="1">Cytoplasm</location>
    </subcellularLocation>
</comment>
<dbReference type="Pfam" id="PF18016">
    <property type="entry name" value="SAM_3"/>
    <property type="match status" value="1"/>
</dbReference>
<dbReference type="OrthoDB" id="4680325at2759"/>
<evidence type="ECO:0000256" key="1">
    <source>
        <dbReference type="ARBA" id="ARBA00004496"/>
    </source>
</evidence>
<dbReference type="PANTHER" id="PTHR12287">
    <property type="entry name" value="EPIDERMAL GROWTH FACTOR RECEPTOR KINASE SUBSTRATE EPS8-RELATED PROTEIN"/>
    <property type="match status" value="1"/>
</dbReference>
<feature type="compositionally biased region" description="Low complexity" evidence="7">
    <location>
        <begin position="11"/>
        <end position="33"/>
    </location>
</feature>
<dbReference type="GO" id="GO:0032587">
    <property type="term" value="C:ruffle membrane"/>
    <property type="evidence" value="ECO:0007669"/>
    <property type="project" value="TreeGrafter"/>
</dbReference>
<dbReference type="Proteomes" id="UP000515152">
    <property type="component" value="Chromosome 4"/>
</dbReference>
<gene>
    <name evidence="10" type="primary">eps8l3b</name>
</gene>
<dbReference type="Pfam" id="PF00018">
    <property type="entry name" value="SH3_1"/>
    <property type="match status" value="1"/>
</dbReference>
<dbReference type="GO" id="GO:0003779">
    <property type="term" value="F:actin binding"/>
    <property type="evidence" value="ECO:0007669"/>
    <property type="project" value="TreeGrafter"/>
</dbReference>
<dbReference type="GO" id="GO:1900029">
    <property type="term" value="P:positive regulation of ruffle assembly"/>
    <property type="evidence" value="ECO:0007669"/>
    <property type="project" value="TreeGrafter"/>
</dbReference>
<dbReference type="InterPro" id="IPR035462">
    <property type="entry name" value="Eps8_SH3"/>
</dbReference>
<dbReference type="KEGG" id="char:105897291"/>
<evidence type="ECO:0000313" key="9">
    <source>
        <dbReference type="Proteomes" id="UP000515152"/>
    </source>
</evidence>
<organism evidence="9 10">
    <name type="scientific">Clupea harengus</name>
    <name type="common">Atlantic herring</name>
    <dbReference type="NCBI Taxonomy" id="7950"/>
    <lineage>
        <taxon>Eukaryota</taxon>
        <taxon>Metazoa</taxon>
        <taxon>Chordata</taxon>
        <taxon>Craniata</taxon>
        <taxon>Vertebrata</taxon>
        <taxon>Euteleostomi</taxon>
        <taxon>Actinopterygii</taxon>
        <taxon>Neopterygii</taxon>
        <taxon>Teleostei</taxon>
        <taxon>Clupei</taxon>
        <taxon>Clupeiformes</taxon>
        <taxon>Clupeoidei</taxon>
        <taxon>Clupeidae</taxon>
        <taxon>Clupea</taxon>
    </lineage>
</organism>
<dbReference type="GO" id="GO:0005737">
    <property type="term" value="C:cytoplasm"/>
    <property type="evidence" value="ECO:0007669"/>
    <property type="project" value="UniProtKB-SubCell"/>
</dbReference>
<feature type="region of interest" description="Disordered" evidence="7">
    <location>
        <begin position="199"/>
        <end position="277"/>
    </location>
</feature>
<keyword evidence="3 6" id="KW-0728">SH3 domain</keyword>
<feature type="region of interest" description="Disordered" evidence="7">
    <location>
        <begin position="1"/>
        <end position="33"/>
    </location>
</feature>
<proteinExistence type="inferred from homology"/>
<dbReference type="GO" id="GO:0007266">
    <property type="term" value="P:Rho protein signal transduction"/>
    <property type="evidence" value="ECO:0007669"/>
    <property type="project" value="TreeGrafter"/>
</dbReference>
<feature type="domain" description="SH3" evidence="8">
    <location>
        <begin position="490"/>
        <end position="549"/>
    </location>
</feature>
<dbReference type="GO" id="GO:0035023">
    <property type="term" value="P:regulation of Rho protein signal transduction"/>
    <property type="evidence" value="ECO:0007669"/>
    <property type="project" value="TreeGrafter"/>
</dbReference>
<dbReference type="InterPro" id="IPR001452">
    <property type="entry name" value="SH3_domain"/>
</dbReference>
<evidence type="ECO:0000259" key="8">
    <source>
        <dbReference type="PROSITE" id="PS50002"/>
    </source>
</evidence>
<dbReference type="SUPFAM" id="SSF50729">
    <property type="entry name" value="PH domain-like"/>
    <property type="match status" value="1"/>
</dbReference>
<evidence type="ECO:0000256" key="4">
    <source>
        <dbReference type="ARBA" id="ARBA00022490"/>
    </source>
</evidence>
<dbReference type="Gene3D" id="2.30.30.40">
    <property type="entry name" value="SH3 Domains"/>
    <property type="match status" value="1"/>
</dbReference>
<dbReference type="InterPro" id="IPR013625">
    <property type="entry name" value="PTB"/>
</dbReference>
<dbReference type="PANTHER" id="PTHR12287:SF22">
    <property type="entry name" value="EPIDERMAL GROWTH FACTOR RECEPTOR KINASE SUBSTRATE 8-LIKE PROTEIN 3"/>
    <property type="match status" value="1"/>
</dbReference>
<protein>
    <submittedName>
        <fullName evidence="10">Epidermal growth factor receptor kinase substrate 8-like protein 3b</fullName>
    </submittedName>
</protein>
<dbReference type="Gene3D" id="1.10.150.50">
    <property type="entry name" value="Transcription Factor, Ets-1"/>
    <property type="match status" value="1"/>
</dbReference>
<dbReference type="InterPro" id="IPR036028">
    <property type="entry name" value="SH3-like_dom_sf"/>
</dbReference>
<dbReference type="InterPro" id="IPR055093">
    <property type="entry name" value="EPS8_2nd"/>
</dbReference>
<dbReference type="InterPro" id="IPR011993">
    <property type="entry name" value="PH-like_dom_sf"/>
</dbReference>
<evidence type="ECO:0000313" key="10">
    <source>
        <dbReference type="RefSeq" id="XP_031421583.1"/>
    </source>
</evidence>
<dbReference type="Gene3D" id="2.30.29.30">
    <property type="entry name" value="Pleckstrin-homology domain (PH domain)/Phosphotyrosine-binding domain (PTB)"/>
    <property type="match status" value="1"/>
</dbReference>
<dbReference type="InterPro" id="IPR013761">
    <property type="entry name" value="SAM/pointed_sf"/>
</dbReference>
<dbReference type="SUPFAM" id="SSF50044">
    <property type="entry name" value="SH3-domain"/>
    <property type="match status" value="1"/>
</dbReference>
<dbReference type="GeneID" id="105897291"/>
<evidence type="ECO:0000256" key="7">
    <source>
        <dbReference type="SAM" id="MobiDB-lite"/>
    </source>
</evidence>
<keyword evidence="9" id="KW-1185">Reference proteome</keyword>
<dbReference type="SMART" id="SM00326">
    <property type="entry name" value="SH3"/>
    <property type="match status" value="1"/>
</dbReference>
<reference evidence="10" key="1">
    <citation type="submission" date="2025-08" db="UniProtKB">
        <authorList>
            <consortium name="RefSeq"/>
        </authorList>
    </citation>
    <scope>IDENTIFICATION</scope>
</reference>
<evidence type="ECO:0000256" key="6">
    <source>
        <dbReference type="PROSITE-ProRule" id="PRU00192"/>
    </source>
</evidence>
<keyword evidence="4" id="KW-0963">Cytoplasm</keyword>
<dbReference type="PROSITE" id="PS50002">
    <property type="entry name" value="SH3"/>
    <property type="match status" value="1"/>
</dbReference>
<evidence type="ECO:0000256" key="5">
    <source>
        <dbReference type="ARBA" id="ARBA00022553"/>
    </source>
</evidence>
<dbReference type="RefSeq" id="XP_031421583.1">
    <property type="nucleotide sequence ID" value="XM_031565723.1"/>
</dbReference>
<dbReference type="InterPro" id="IPR033928">
    <property type="entry name" value="EPS8_PTB"/>
</dbReference>
<dbReference type="InterPro" id="IPR041418">
    <property type="entry name" value="SAM_3"/>
</dbReference>
<accession>A0A6P8EZA6</accession>